<reference evidence="2 3" key="1">
    <citation type="journal article" date="2019" name="Sci. Rep.">
        <title>Differences in resource use lead to coexistence of seed-transmitted microbial populations.</title>
        <authorList>
            <person name="Torres-Cortes G."/>
            <person name="Garcia B.J."/>
            <person name="Compant S."/>
            <person name="Rezki S."/>
            <person name="Jones P."/>
            <person name="Preveaux A."/>
            <person name="Briand M."/>
            <person name="Roulet A."/>
            <person name="Bouchez O."/>
            <person name="Jacobson D."/>
            <person name="Barret M."/>
        </authorList>
    </citation>
    <scope>NUCLEOTIDE SEQUENCE [LARGE SCALE GENOMIC DNA]</scope>
    <source>
        <strain evidence="2 3">CFBP13530</strain>
    </source>
</reference>
<comment type="caution">
    <text evidence="2">The sequence shown here is derived from an EMBL/GenBank/DDBJ whole genome shotgun (WGS) entry which is preliminary data.</text>
</comment>
<protein>
    <submittedName>
        <fullName evidence="2">Uncharacterized protein</fullName>
    </submittedName>
</protein>
<dbReference type="EMBL" id="QGAL01000019">
    <property type="protein sequence ID" value="TKK12374.1"/>
    <property type="molecule type" value="Genomic_DNA"/>
</dbReference>
<proteinExistence type="predicted"/>
<organism evidence="2 3">
    <name type="scientific">Enterobacter cancerogenus</name>
    <dbReference type="NCBI Taxonomy" id="69218"/>
    <lineage>
        <taxon>Bacteria</taxon>
        <taxon>Pseudomonadati</taxon>
        <taxon>Pseudomonadota</taxon>
        <taxon>Gammaproteobacteria</taxon>
        <taxon>Enterobacterales</taxon>
        <taxon>Enterobacteriaceae</taxon>
        <taxon>Enterobacter</taxon>
        <taxon>Enterobacter cloacae complex</taxon>
    </lineage>
</organism>
<evidence type="ECO:0000313" key="3">
    <source>
        <dbReference type="Proteomes" id="UP000306327"/>
    </source>
</evidence>
<evidence type="ECO:0000256" key="1">
    <source>
        <dbReference type="SAM" id="Phobius"/>
    </source>
</evidence>
<feature type="transmembrane region" description="Helical" evidence="1">
    <location>
        <begin position="6"/>
        <end position="24"/>
    </location>
</feature>
<dbReference type="AlphaFoldDB" id="A0AB38NYK4"/>
<accession>A0AB38NYK4</accession>
<name>A0AB38NYK4_9ENTR</name>
<dbReference type="Proteomes" id="UP000306327">
    <property type="component" value="Unassembled WGS sequence"/>
</dbReference>
<gene>
    <name evidence="2" type="ORF">EcCFBP13530_23840</name>
</gene>
<dbReference type="RefSeq" id="WP_137273624.1">
    <property type="nucleotide sequence ID" value="NZ_QGAL01000019.1"/>
</dbReference>
<keyword evidence="1" id="KW-0472">Membrane</keyword>
<feature type="transmembrane region" description="Helical" evidence="1">
    <location>
        <begin position="104"/>
        <end position="126"/>
    </location>
</feature>
<dbReference type="Pfam" id="PF20327">
    <property type="entry name" value="DUF6622"/>
    <property type="match status" value="1"/>
</dbReference>
<dbReference type="InterPro" id="IPR046730">
    <property type="entry name" value="DUF6622"/>
</dbReference>
<keyword evidence="1" id="KW-1133">Transmembrane helix</keyword>
<feature type="transmembrane region" description="Helical" evidence="1">
    <location>
        <begin position="36"/>
        <end position="55"/>
    </location>
</feature>
<evidence type="ECO:0000313" key="2">
    <source>
        <dbReference type="EMBL" id="TKK12374.1"/>
    </source>
</evidence>
<feature type="transmembrane region" description="Helical" evidence="1">
    <location>
        <begin position="61"/>
        <end position="83"/>
    </location>
</feature>
<sequence length="170" mass="18851">MNLSEFLLHVPFWVWLLLIFLLRRGFAALYDREMKIGRLFLLPVLFLVWGGYGIMTETERSGVSLTMMVAGLLAGGALGYWMWRAQTPLQDSGNPGTVIRAGTPLTLGMIVITFCTKFILTSAIFLQPGLAASASFCLLMGGLTGLNDGVFWGGTLRIFIPWYNKHLTQL</sequence>
<keyword evidence="1" id="KW-0812">Transmembrane</keyword>
<feature type="transmembrane region" description="Helical" evidence="1">
    <location>
        <begin position="132"/>
        <end position="160"/>
    </location>
</feature>